<dbReference type="OrthoDB" id="10268011at2759"/>
<dbReference type="PANTHER" id="PTHR10910">
    <property type="entry name" value="EUKARYOTE SPECIFIC DSRNA BINDING PROTEIN"/>
    <property type="match status" value="1"/>
</dbReference>
<dbReference type="Pfam" id="PF02137">
    <property type="entry name" value="A_deamin"/>
    <property type="match status" value="1"/>
</dbReference>
<dbReference type="Proteomes" id="UP000694397">
    <property type="component" value="Chromosome 7"/>
</dbReference>
<dbReference type="GO" id="GO:0005737">
    <property type="term" value="C:cytoplasm"/>
    <property type="evidence" value="ECO:0007669"/>
    <property type="project" value="TreeGrafter"/>
</dbReference>
<evidence type="ECO:0000259" key="2">
    <source>
        <dbReference type="PROSITE" id="PS50141"/>
    </source>
</evidence>
<evidence type="ECO:0000313" key="4">
    <source>
        <dbReference type="Proteomes" id="UP000694397"/>
    </source>
</evidence>
<reference evidence="3" key="3">
    <citation type="submission" date="2025-09" db="UniProtKB">
        <authorList>
            <consortium name="Ensembl"/>
        </authorList>
    </citation>
    <scope>IDENTIFICATION</scope>
</reference>
<dbReference type="Ensembl" id="ENSSFOT00015007707.2">
    <property type="protein sequence ID" value="ENSSFOP00015007595.2"/>
    <property type="gene ID" value="ENSSFOG00015004693.2"/>
</dbReference>
<organism evidence="3 4">
    <name type="scientific">Scleropages formosus</name>
    <name type="common">Asian bonytongue</name>
    <name type="synonym">Osteoglossum formosum</name>
    <dbReference type="NCBI Taxonomy" id="113540"/>
    <lineage>
        <taxon>Eukaryota</taxon>
        <taxon>Metazoa</taxon>
        <taxon>Chordata</taxon>
        <taxon>Craniata</taxon>
        <taxon>Vertebrata</taxon>
        <taxon>Euteleostomi</taxon>
        <taxon>Actinopterygii</taxon>
        <taxon>Neopterygii</taxon>
        <taxon>Teleostei</taxon>
        <taxon>Osteoglossocephala</taxon>
        <taxon>Osteoglossomorpha</taxon>
        <taxon>Osteoglossiformes</taxon>
        <taxon>Osteoglossidae</taxon>
        <taxon>Scleropages</taxon>
    </lineage>
</organism>
<dbReference type="InterPro" id="IPR002466">
    <property type="entry name" value="A_deamin"/>
</dbReference>
<feature type="signal peptide" evidence="1">
    <location>
        <begin position="1"/>
        <end position="20"/>
    </location>
</feature>
<reference evidence="3" key="2">
    <citation type="submission" date="2025-08" db="UniProtKB">
        <authorList>
            <consortium name="Ensembl"/>
        </authorList>
    </citation>
    <scope>IDENTIFICATION</scope>
</reference>
<gene>
    <name evidence="3" type="primary">ADARB2</name>
</gene>
<protein>
    <submittedName>
        <fullName evidence="3">Adenosine deaminase RNA specific B2 (inactive)</fullName>
    </submittedName>
</protein>
<dbReference type="GeneTree" id="ENSGT00940000157252"/>
<keyword evidence="4" id="KW-1185">Reference proteome</keyword>
<dbReference type="GO" id="GO:0006396">
    <property type="term" value="P:RNA processing"/>
    <property type="evidence" value="ECO:0007669"/>
    <property type="project" value="InterPro"/>
</dbReference>
<feature type="chain" id="PRO_5034785443" evidence="1">
    <location>
        <begin position="21"/>
        <end position="176"/>
    </location>
</feature>
<name>A0A8C9R243_SCLFO</name>
<evidence type="ECO:0000256" key="1">
    <source>
        <dbReference type="SAM" id="SignalP"/>
    </source>
</evidence>
<keyword evidence="1" id="KW-0732">Signal</keyword>
<dbReference type="GO" id="GO:0005730">
    <property type="term" value="C:nucleolus"/>
    <property type="evidence" value="ECO:0007669"/>
    <property type="project" value="TreeGrafter"/>
</dbReference>
<dbReference type="GO" id="GO:0008251">
    <property type="term" value="F:tRNA-specific adenosine deaminase activity"/>
    <property type="evidence" value="ECO:0007669"/>
    <property type="project" value="TreeGrafter"/>
</dbReference>
<proteinExistence type="predicted"/>
<dbReference type="SMART" id="SM00552">
    <property type="entry name" value="ADEAMc"/>
    <property type="match status" value="1"/>
</dbReference>
<reference evidence="3 4" key="1">
    <citation type="submission" date="2019-04" db="EMBL/GenBank/DDBJ databases">
        <authorList>
            <consortium name="Wellcome Sanger Institute Data Sharing"/>
        </authorList>
    </citation>
    <scope>NUCLEOTIDE SEQUENCE [LARGE SCALE GENOMIC DNA]</scope>
</reference>
<dbReference type="PROSITE" id="PS50141">
    <property type="entry name" value="A_DEAMIN_EDITASE"/>
    <property type="match status" value="1"/>
</dbReference>
<dbReference type="GO" id="GO:0003725">
    <property type="term" value="F:double-stranded RNA binding"/>
    <property type="evidence" value="ECO:0007669"/>
    <property type="project" value="TreeGrafter"/>
</dbReference>
<sequence length="176" mass="19351">MARWNVLGLQGALLTHLVEPVYLYSLTVGSLQHVGHLSRAVAHRLGGLGGLGRLPAPYRCHRPLLACLCRGRPYHPGKSPGTSVNWTAGDAQPEVLNATTGTRMASGSPSRLCKRALFTRWAKLVHRSTPLPYCQAKRAAEVYQAVKQRWVSALREAGLGTWVRKPPEQDHFLLCV</sequence>
<evidence type="ECO:0000313" key="3">
    <source>
        <dbReference type="Ensembl" id="ENSSFOP00015007595.2"/>
    </source>
</evidence>
<accession>A0A8C9R243</accession>
<dbReference type="GO" id="GO:0003726">
    <property type="term" value="F:double-stranded RNA adenosine deaminase activity"/>
    <property type="evidence" value="ECO:0007669"/>
    <property type="project" value="TreeGrafter"/>
</dbReference>
<dbReference type="GO" id="GO:0006382">
    <property type="term" value="P:adenosine to inosine editing"/>
    <property type="evidence" value="ECO:0007669"/>
    <property type="project" value="TreeGrafter"/>
</dbReference>
<feature type="domain" description="A to I editase" evidence="2">
    <location>
        <begin position="1"/>
        <end position="172"/>
    </location>
</feature>
<dbReference type="PANTHER" id="PTHR10910:SF17">
    <property type="entry name" value="DOUBLE-STRANDED RNA-SPECIFIC EDITASE B2"/>
    <property type="match status" value="1"/>
</dbReference>
<dbReference type="AlphaFoldDB" id="A0A8C9R243"/>